<dbReference type="InterPro" id="IPR020846">
    <property type="entry name" value="MFS_dom"/>
</dbReference>
<keyword evidence="9" id="KW-1185">Reference proteome</keyword>
<feature type="transmembrane region" description="Helical" evidence="6">
    <location>
        <begin position="5"/>
        <end position="22"/>
    </location>
</feature>
<evidence type="ECO:0000256" key="2">
    <source>
        <dbReference type="ARBA" id="ARBA00022448"/>
    </source>
</evidence>
<dbReference type="Gene3D" id="1.20.1250.20">
    <property type="entry name" value="MFS general substrate transporter like domains"/>
    <property type="match status" value="1"/>
</dbReference>
<feature type="transmembrane region" description="Helical" evidence="6">
    <location>
        <begin position="299"/>
        <end position="321"/>
    </location>
</feature>
<feature type="transmembrane region" description="Helical" evidence="6">
    <location>
        <begin position="327"/>
        <end position="349"/>
    </location>
</feature>
<evidence type="ECO:0000256" key="1">
    <source>
        <dbReference type="ARBA" id="ARBA00004141"/>
    </source>
</evidence>
<feature type="transmembrane region" description="Helical" evidence="6">
    <location>
        <begin position="42"/>
        <end position="60"/>
    </location>
</feature>
<accession>A0AAD1XD38</accession>
<evidence type="ECO:0000256" key="6">
    <source>
        <dbReference type="SAM" id="Phobius"/>
    </source>
</evidence>
<feature type="transmembrane region" description="Helical" evidence="6">
    <location>
        <begin position="404"/>
        <end position="422"/>
    </location>
</feature>
<dbReference type="SUPFAM" id="SSF103473">
    <property type="entry name" value="MFS general substrate transporter"/>
    <property type="match status" value="1"/>
</dbReference>
<dbReference type="PANTHER" id="PTHR23506">
    <property type="entry name" value="GH10249P"/>
    <property type="match status" value="1"/>
</dbReference>
<name>A0AAD1XD38_EUPCR</name>
<dbReference type="GO" id="GO:0016020">
    <property type="term" value="C:membrane"/>
    <property type="evidence" value="ECO:0007669"/>
    <property type="project" value="UniProtKB-SubCell"/>
</dbReference>
<comment type="caution">
    <text evidence="8">The sequence shown here is derived from an EMBL/GenBank/DDBJ whole genome shotgun (WGS) entry which is preliminary data.</text>
</comment>
<feature type="transmembrane region" description="Helical" evidence="6">
    <location>
        <begin position="72"/>
        <end position="89"/>
    </location>
</feature>
<dbReference type="Proteomes" id="UP001295684">
    <property type="component" value="Unassembled WGS sequence"/>
</dbReference>
<organism evidence="8 9">
    <name type="scientific">Euplotes crassus</name>
    <dbReference type="NCBI Taxonomy" id="5936"/>
    <lineage>
        <taxon>Eukaryota</taxon>
        <taxon>Sar</taxon>
        <taxon>Alveolata</taxon>
        <taxon>Ciliophora</taxon>
        <taxon>Intramacronucleata</taxon>
        <taxon>Spirotrichea</taxon>
        <taxon>Hypotrichia</taxon>
        <taxon>Euplotida</taxon>
        <taxon>Euplotidae</taxon>
        <taxon>Moneuplotes</taxon>
    </lineage>
</organism>
<evidence type="ECO:0000313" key="8">
    <source>
        <dbReference type="EMBL" id="CAI2366146.1"/>
    </source>
</evidence>
<dbReference type="InterPro" id="IPR036259">
    <property type="entry name" value="MFS_trans_sf"/>
</dbReference>
<feature type="transmembrane region" description="Helical" evidence="6">
    <location>
        <begin position="370"/>
        <end position="392"/>
    </location>
</feature>
<evidence type="ECO:0000256" key="5">
    <source>
        <dbReference type="ARBA" id="ARBA00023136"/>
    </source>
</evidence>
<feature type="transmembrane region" description="Helical" evidence="6">
    <location>
        <begin position="229"/>
        <end position="250"/>
    </location>
</feature>
<sequence>MDIKLLALISLNYCSTYLAYSFFPPYLPKIAHDEVGLGESTIGMIMSFWYVGYSACAVLMSHILRYTGRKNAVILGLILLSFDFILASLCTKMKTETTFVISFCFVRFLNGVSQAFVQVTTYCIIATCFRENIAKVVGIIEFSWGTGIAIGPLLNEFLYNSGGFHLPCYVHAGLMLVLSGVTWLFMTENIEGHSEDDDETKDFHQTDSSISMQSIDQDNRDKISFMELFTYKLFIFGLLCSFFNLILYTLLEPLLTNRLLEMGVKEKNLGEYFCIQPFVYSGISILVDTLILKHMSKRLCLILGFIVFAIGFLFTGPSAIIMIEPSLHVVCLGLVLLGIGCSLSFVPIFPELIESVISDYTDRVEDLNNTVASIMNASYGSAALGQLIGGFLTQHLNFVRTCEIFGLVSFAFAIIYLVFGHLPTLKARVVKMEEVKDEEKTRESNDIQIKMDTETNRSEDVGGHEILYD</sequence>
<dbReference type="Pfam" id="PF07690">
    <property type="entry name" value="MFS_1"/>
    <property type="match status" value="1"/>
</dbReference>
<dbReference type="PROSITE" id="PS50850">
    <property type="entry name" value="MFS"/>
    <property type="match status" value="1"/>
</dbReference>
<keyword evidence="5 6" id="KW-0472">Membrane</keyword>
<keyword evidence="3 6" id="KW-0812">Transmembrane</keyword>
<dbReference type="GO" id="GO:0022857">
    <property type="term" value="F:transmembrane transporter activity"/>
    <property type="evidence" value="ECO:0007669"/>
    <property type="project" value="InterPro"/>
</dbReference>
<proteinExistence type="predicted"/>
<dbReference type="AlphaFoldDB" id="A0AAD1XD38"/>
<gene>
    <name evidence="8" type="ORF">ECRASSUSDP1_LOCUS7417</name>
</gene>
<comment type="subcellular location">
    <subcellularLocation>
        <location evidence="1">Membrane</location>
        <topology evidence="1">Multi-pass membrane protein</topology>
    </subcellularLocation>
</comment>
<feature type="transmembrane region" description="Helical" evidence="6">
    <location>
        <begin position="164"/>
        <end position="185"/>
    </location>
</feature>
<evidence type="ECO:0000256" key="4">
    <source>
        <dbReference type="ARBA" id="ARBA00022989"/>
    </source>
</evidence>
<dbReference type="InterPro" id="IPR050930">
    <property type="entry name" value="MFS_Vesicular_Transporter"/>
</dbReference>
<dbReference type="EMBL" id="CAMPGE010007222">
    <property type="protein sequence ID" value="CAI2366146.1"/>
    <property type="molecule type" value="Genomic_DNA"/>
</dbReference>
<protein>
    <recommendedName>
        <fullName evidence="7">Major facilitator superfamily (MFS) profile domain-containing protein</fullName>
    </recommendedName>
</protein>
<evidence type="ECO:0000259" key="7">
    <source>
        <dbReference type="PROSITE" id="PS50850"/>
    </source>
</evidence>
<evidence type="ECO:0000256" key="3">
    <source>
        <dbReference type="ARBA" id="ARBA00022692"/>
    </source>
</evidence>
<reference evidence="8" key="1">
    <citation type="submission" date="2023-07" db="EMBL/GenBank/DDBJ databases">
        <authorList>
            <consortium name="AG Swart"/>
            <person name="Singh M."/>
            <person name="Singh A."/>
            <person name="Seah K."/>
            <person name="Emmerich C."/>
        </authorList>
    </citation>
    <scope>NUCLEOTIDE SEQUENCE</scope>
    <source>
        <strain evidence="8">DP1</strain>
    </source>
</reference>
<keyword evidence="2" id="KW-0813">Transport</keyword>
<feature type="transmembrane region" description="Helical" evidence="6">
    <location>
        <begin position="270"/>
        <end position="292"/>
    </location>
</feature>
<dbReference type="PANTHER" id="PTHR23506:SF26">
    <property type="entry name" value="MFS-TYPE TRANSPORTER SLC18B1"/>
    <property type="match status" value="1"/>
</dbReference>
<keyword evidence="4 6" id="KW-1133">Transmembrane helix</keyword>
<dbReference type="InterPro" id="IPR011701">
    <property type="entry name" value="MFS"/>
</dbReference>
<feature type="domain" description="Major facilitator superfamily (MFS) profile" evidence="7">
    <location>
        <begin position="1"/>
        <end position="428"/>
    </location>
</feature>
<evidence type="ECO:0000313" key="9">
    <source>
        <dbReference type="Proteomes" id="UP001295684"/>
    </source>
</evidence>